<reference evidence="2" key="1">
    <citation type="journal article" date="2015" name="Genome Announc.">
        <title>Draft genome sequence of the fungus Penicillium brasilianum MG11.</title>
        <authorList>
            <person name="Horn F."/>
            <person name="Linde J."/>
            <person name="Mattern D.J."/>
            <person name="Walther G."/>
            <person name="Guthke R."/>
            <person name="Brakhage A.A."/>
            <person name="Valiante V."/>
        </authorList>
    </citation>
    <scope>NUCLEOTIDE SEQUENCE [LARGE SCALE GENOMIC DNA]</scope>
    <source>
        <strain evidence="2">MG11</strain>
    </source>
</reference>
<dbReference type="EMBL" id="CDHK01000003">
    <property type="protein sequence ID" value="CEO59044.1"/>
    <property type="molecule type" value="Genomic_DNA"/>
</dbReference>
<evidence type="ECO:0000313" key="1">
    <source>
        <dbReference type="EMBL" id="CEO59044.1"/>
    </source>
</evidence>
<evidence type="ECO:0000313" key="2">
    <source>
        <dbReference type="Proteomes" id="UP000042958"/>
    </source>
</evidence>
<proteinExistence type="predicted"/>
<dbReference type="AlphaFoldDB" id="A0A0F7VAW6"/>
<gene>
    <name evidence="1" type="ORF">PMG11_03733</name>
</gene>
<dbReference type="Proteomes" id="UP000042958">
    <property type="component" value="Unassembled WGS sequence"/>
</dbReference>
<accession>A0A0F7VAW6</accession>
<keyword evidence="2" id="KW-1185">Reference proteome</keyword>
<sequence>MAERKRIHFTYQTVEGYSEFDRTVRQIISEDTGQESWIATRSLPPTNYPPPLTPNSIDRIKNLSEDIVVSEIAD</sequence>
<dbReference type="OrthoDB" id="3434980at2759"/>
<organism evidence="1 2">
    <name type="scientific">Penicillium brasilianum</name>
    <dbReference type="NCBI Taxonomy" id="104259"/>
    <lineage>
        <taxon>Eukaryota</taxon>
        <taxon>Fungi</taxon>
        <taxon>Dikarya</taxon>
        <taxon>Ascomycota</taxon>
        <taxon>Pezizomycotina</taxon>
        <taxon>Eurotiomycetes</taxon>
        <taxon>Eurotiomycetidae</taxon>
        <taxon>Eurotiales</taxon>
        <taxon>Aspergillaceae</taxon>
        <taxon>Penicillium</taxon>
    </lineage>
</organism>
<protein>
    <submittedName>
        <fullName evidence="1">Uncharacterized protein</fullName>
    </submittedName>
</protein>
<name>A0A0F7VAW6_PENBI</name>